<accession>A0AAV9VX40</accession>
<evidence type="ECO:0000313" key="2">
    <source>
        <dbReference type="EMBL" id="KAK6495640.1"/>
    </source>
</evidence>
<keyword evidence="3" id="KW-1185">Reference proteome</keyword>
<name>A0AAV9VX40_9PEZI</name>
<feature type="region of interest" description="Disordered" evidence="1">
    <location>
        <begin position="1"/>
        <end position="34"/>
    </location>
</feature>
<reference evidence="2 3" key="1">
    <citation type="submission" date="2023-08" db="EMBL/GenBank/DDBJ databases">
        <authorList>
            <person name="Palmer J.M."/>
        </authorList>
    </citation>
    <scope>NUCLEOTIDE SEQUENCE [LARGE SCALE GENOMIC DNA]</scope>
    <source>
        <strain evidence="2 3">TWF481</strain>
    </source>
</reference>
<dbReference type="AlphaFoldDB" id="A0AAV9VX40"/>
<sequence length="204" mass="22925">MESPNTLAELLSPQTEIEDTDPSSWHGNPRKRRLETISPSPELLCSRCIKKRRVNEHRALEGVTAAGQIPEYPFKPLNYDHIYPIGAGSDIDLPLELEEMSAGTILLRFTEDKTCSPFDEKMPISQFEGASYAAPPLNISGGVNNMANSPSLSFSEAFEHVATPSMSPTSFVHPDTYDYFLRKLELLEYKVETLEKRWNELFGS</sequence>
<protein>
    <submittedName>
        <fullName evidence="2">Uncharacterized protein</fullName>
    </submittedName>
</protein>
<evidence type="ECO:0000313" key="3">
    <source>
        <dbReference type="Proteomes" id="UP001370758"/>
    </source>
</evidence>
<proteinExistence type="predicted"/>
<dbReference type="EMBL" id="JAVHJL010000012">
    <property type="protein sequence ID" value="KAK6495640.1"/>
    <property type="molecule type" value="Genomic_DNA"/>
</dbReference>
<comment type="caution">
    <text evidence="2">The sequence shown here is derived from an EMBL/GenBank/DDBJ whole genome shotgun (WGS) entry which is preliminary data.</text>
</comment>
<dbReference type="Proteomes" id="UP001370758">
    <property type="component" value="Unassembled WGS sequence"/>
</dbReference>
<organism evidence="2 3">
    <name type="scientific">Arthrobotrys musiformis</name>
    <dbReference type="NCBI Taxonomy" id="47236"/>
    <lineage>
        <taxon>Eukaryota</taxon>
        <taxon>Fungi</taxon>
        <taxon>Dikarya</taxon>
        <taxon>Ascomycota</taxon>
        <taxon>Pezizomycotina</taxon>
        <taxon>Orbiliomycetes</taxon>
        <taxon>Orbiliales</taxon>
        <taxon>Orbiliaceae</taxon>
        <taxon>Arthrobotrys</taxon>
    </lineage>
</organism>
<evidence type="ECO:0000256" key="1">
    <source>
        <dbReference type="SAM" id="MobiDB-lite"/>
    </source>
</evidence>
<gene>
    <name evidence="2" type="ORF">TWF481_002688</name>
</gene>